<dbReference type="PROSITE" id="PS50092">
    <property type="entry name" value="TSP1"/>
    <property type="match status" value="1"/>
</dbReference>
<organism evidence="4 5">
    <name type="scientific">Biomphalaria glabrata</name>
    <name type="common">Bloodfluke planorb</name>
    <name type="synonym">Freshwater snail</name>
    <dbReference type="NCBI Taxonomy" id="6526"/>
    <lineage>
        <taxon>Eukaryota</taxon>
        <taxon>Metazoa</taxon>
        <taxon>Spiralia</taxon>
        <taxon>Lophotrochozoa</taxon>
        <taxon>Mollusca</taxon>
        <taxon>Gastropoda</taxon>
        <taxon>Heterobranchia</taxon>
        <taxon>Euthyneura</taxon>
        <taxon>Panpulmonata</taxon>
        <taxon>Hygrophila</taxon>
        <taxon>Lymnaeoidea</taxon>
        <taxon>Planorbidae</taxon>
        <taxon>Biomphalaria</taxon>
    </lineage>
</organism>
<dbReference type="Pfam" id="PF17517">
    <property type="entry name" value="IgGFc_binding"/>
    <property type="match status" value="1"/>
</dbReference>
<dbReference type="Gene3D" id="2.20.100.10">
    <property type="entry name" value="Thrombospondin type-1 (TSP1) repeat"/>
    <property type="match status" value="2"/>
</dbReference>
<dbReference type="InterPro" id="IPR000884">
    <property type="entry name" value="TSP1_rpt"/>
</dbReference>
<dbReference type="GeneID" id="106052720"/>
<keyword evidence="4" id="KW-1185">Reference proteome</keyword>
<evidence type="ECO:0000313" key="4">
    <source>
        <dbReference type="Proteomes" id="UP001165740"/>
    </source>
</evidence>
<dbReference type="InterPro" id="IPR035234">
    <property type="entry name" value="IgGFc-bd_N"/>
</dbReference>
<gene>
    <name evidence="5" type="primary">LOC106052720</name>
</gene>
<reference evidence="5" key="1">
    <citation type="submission" date="2025-08" db="UniProtKB">
        <authorList>
            <consortium name="RefSeq"/>
        </authorList>
    </citation>
    <scope>IDENTIFICATION</scope>
</reference>
<evidence type="ECO:0000313" key="5">
    <source>
        <dbReference type="RefSeq" id="XP_055873284.1"/>
    </source>
</evidence>
<evidence type="ECO:0000256" key="2">
    <source>
        <dbReference type="SAM" id="Phobius"/>
    </source>
</evidence>
<accession>A0A9W2ZEE3</accession>
<dbReference type="PANTHER" id="PTHR46534:SF1">
    <property type="entry name" value="IGGFC-BINDING PROTEIN N-TERMINAL DOMAIN-CONTAINING PROTEIN"/>
    <property type="match status" value="1"/>
</dbReference>
<name>A0A9W2ZEE3_BIOGL</name>
<feature type="region of interest" description="Disordered" evidence="1">
    <location>
        <begin position="566"/>
        <end position="713"/>
    </location>
</feature>
<keyword evidence="2" id="KW-0472">Membrane</keyword>
<keyword evidence="2" id="KW-0812">Transmembrane</keyword>
<feature type="compositionally biased region" description="Low complexity" evidence="1">
    <location>
        <begin position="566"/>
        <end position="580"/>
    </location>
</feature>
<dbReference type="InterPro" id="IPR036383">
    <property type="entry name" value="TSP1_rpt_sf"/>
</dbReference>
<dbReference type="RefSeq" id="XP_055873284.1">
    <property type="nucleotide sequence ID" value="XM_056017309.1"/>
</dbReference>
<dbReference type="AlphaFoldDB" id="A0A9W2ZEE3"/>
<dbReference type="SUPFAM" id="SSF82895">
    <property type="entry name" value="TSP-1 type 1 repeat"/>
    <property type="match status" value="1"/>
</dbReference>
<proteinExistence type="predicted"/>
<sequence>MTIRYQEAWVELKCSAPCSSHNNGSVQLYSLRAVTVNFCADSYTGNLTGTKITAQNPIGVIAGNCWSGIEKNCNTFGVIKDMTLEMFLPTVSFGTEFITFKMYSISIEHIVENLIFSVTDNTSVAIISGRSFVSVTIPMAGDTHSFFLQGEDGPQMITSNHPIQVMQIIRPNCFDSASRGGVALSLLLPTNMYFNFYSWSLPIRGMLATMIIIKQISFRVQVSDEYVSSLSTIWKTAKEPWLVGEYMILREIQASSDSMFGCYVFGIANTITFLHMAGYSLDVECNTSRPEPSDNIDNDCDGLIDEEIADGWDSDHDFLVDEDVNKKINGEWSKWEVWHCVNDTHQTRERYCNSPEPEHGGNMCQGTSKEIIFVNTCGAITTLKPNFGVWSQWSEWDCSIPCSDGTQLIQRLRQCVTVNTAYGQHCAGKKGDIRPCSLCKENSGGVCASFHWGEACEKECYNCQDPCSKQEGICSGCKAGYKNFHNACKEACGWNEYGENCKFSCMEKCGADCGERTFGTCLASFSPLYILMVIFLILPLYTMLHALTRHKQSLIVDEQSAYAKFSSTTSGTTSTLTGLSKHSPKKPSSTEIDPIQPIETESNKAKPTQRKSSKTEPNQRKSSKTEPNQPEPNQRKSSKTEPNQRKSSKTEPNQPEPNQRKSSKTEPNQPEPNQRKSSKTEPNQPEPNQRKSSKTEPNQRKSSKTEPNQPEPN</sequence>
<feature type="domain" description="IgGFc-binding protein N-terminal" evidence="3">
    <location>
        <begin position="35"/>
        <end position="266"/>
    </location>
</feature>
<evidence type="ECO:0000256" key="1">
    <source>
        <dbReference type="SAM" id="MobiDB-lite"/>
    </source>
</evidence>
<protein>
    <submittedName>
        <fullName evidence="5">Uncharacterized protein LOC106052720 isoform X2</fullName>
    </submittedName>
</protein>
<keyword evidence="2" id="KW-1133">Transmembrane helix</keyword>
<evidence type="ECO:0000259" key="3">
    <source>
        <dbReference type="Pfam" id="PF17517"/>
    </source>
</evidence>
<feature type="transmembrane region" description="Helical" evidence="2">
    <location>
        <begin position="528"/>
        <end position="547"/>
    </location>
</feature>
<dbReference type="Proteomes" id="UP001165740">
    <property type="component" value="Chromosome 18"/>
</dbReference>
<dbReference type="SMART" id="SM00209">
    <property type="entry name" value="TSP1"/>
    <property type="match status" value="2"/>
</dbReference>
<dbReference type="PANTHER" id="PTHR46534">
    <property type="entry name" value="IGGFC_BINDING DOMAIN-CONTAINING PROTEIN"/>
    <property type="match status" value="1"/>
</dbReference>